<dbReference type="PANTHER" id="PTHR35174:SF4">
    <property type="entry name" value="BLL7163 PROTEIN"/>
    <property type="match status" value="1"/>
</dbReference>
<evidence type="ECO:0000256" key="1">
    <source>
        <dbReference type="ARBA" id="ARBA00007689"/>
    </source>
</evidence>
<dbReference type="EMBL" id="JABRWJ010000001">
    <property type="protein sequence ID" value="NRF65587.1"/>
    <property type="molecule type" value="Genomic_DNA"/>
</dbReference>
<evidence type="ECO:0000313" key="4">
    <source>
        <dbReference type="Proteomes" id="UP000737171"/>
    </source>
</evidence>
<reference evidence="3 4" key="1">
    <citation type="submission" date="2020-05" db="EMBL/GenBank/DDBJ databases">
        <title>Aquincola sp. isolate from soil.</title>
        <authorList>
            <person name="Han J."/>
            <person name="Kim D.-U."/>
        </authorList>
    </citation>
    <scope>NUCLEOTIDE SEQUENCE [LARGE SCALE GENOMIC DNA]</scope>
    <source>
        <strain evidence="3 4">S2</strain>
    </source>
</reference>
<dbReference type="PROSITE" id="PS51819">
    <property type="entry name" value="VOC"/>
    <property type="match status" value="1"/>
</dbReference>
<dbReference type="Gene3D" id="3.30.720.110">
    <property type="match status" value="1"/>
</dbReference>
<comment type="caution">
    <text evidence="3">The sequence shown here is derived from an EMBL/GenBank/DDBJ whole genome shotgun (WGS) entry which is preliminary data.</text>
</comment>
<organism evidence="3 4">
    <name type="scientific">Pseudaquabacterium terrae</name>
    <dbReference type="NCBI Taxonomy" id="2732868"/>
    <lineage>
        <taxon>Bacteria</taxon>
        <taxon>Pseudomonadati</taxon>
        <taxon>Pseudomonadota</taxon>
        <taxon>Betaproteobacteria</taxon>
        <taxon>Burkholderiales</taxon>
        <taxon>Sphaerotilaceae</taxon>
        <taxon>Pseudaquabacterium</taxon>
    </lineage>
</organism>
<dbReference type="Pfam" id="PF00903">
    <property type="entry name" value="Glyoxalase"/>
    <property type="match status" value="1"/>
</dbReference>
<dbReference type="Pfam" id="PF03795">
    <property type="entry name" value="YCII"/>
    <property type="match status" value="1"/>
</dbReference>
<evidence type="ECO:0000313" key="3">
    <source>
        <dbReference type="EMBL" id="NRF65587.1"/>
    </source>
</evidence>
<dbReference type="PANTHER" id="PTHR35174">
    <property type="entry name" value="BLL7171 PROTEIN-RELATED"/>
    <property type="match status" value="1"/>
</dbReference>
<keyword evidence="4" id="KW-1185">Reference proteome</keyword>
<dbReference type="Gene3D" id="3.30.70.1060">
    <property type="entry name" value="Dimeric alpha+beta barrel"/>
    <property type="match status" value="1"/>
</dbReference>
<gene>
    <name evidence="3" type="ORF">HLB44_01185</name>
</gene>
<dbReference type="InterPro" id="IPR004360">
    <property type="entry name" value="Glyas_Fos-R_dOase_dom"/>
</dbReference>
<comment type="similarity">
    <text evidence="1">Belongs to the YciI family.</text>
</comment>
<evidence type="ECO:0000259" key="2">
    <source>
        <dbReference type="PROSITE" id="PS51819"/>
    </source>
</evidence>
<name>A0ABX2EA41_9BURK</name>
<dbReference type="SUPFAM" id="SSF54593">
    <property type="entry name" value="Glyoxalase/Bleomycin resistance protein/Dihydroxybiphenyl dioxygenase"/>
    <property type="match status" value="1"/>
</dbReference>
<dbReference type="Proteomes" id="UP000737171">
    <property type="component" value="Unassembled WGS sequence"/>
</dbReference>
<dbReference type="InterPro" id="IPR037523">
    <property type="entry name" value="VOC_core"/>
</dbReference>
<dbReference type="InterPro" id="IPR005545">
    <property type="entry name" value="YCII"/>
</dbReference>
<dbReference type="CDD" id="cd07246">
    <property type="entry name" value="VOC_like"/>
    <property type="match status" value="1"/>
</dbReference>
<proteinExistence type="inferred from homology"/>
<dbReference type="Gene3D" id="3.30.720.120">
    <property type="match status" value="1"/>
</dbReference>
<accession>A0ABX2EA41</accession>
<protein>
    <submittedName>
        <fullName evidence="3">VOC family protein</fullName>
    </submittedName>
</protein>
<dbReference type="InterPro" id="IPR029068">
    <property type="entry name" value="Glyas_Bleomycin-R_OHBP_Dase"/>
</dbReference>
<dbReference type="SUPFAM" id="SSF54909">
    <property type="entry name" value="Dimeric alpha+beta barrel"/>
    <property type="match status" value="1"/>
</dbReference>
<dbReference type="InterPro" id="IPR011008">
    <property type="entry name" value="Dimeric_a/b-barrel"/>
</dbReference>
<sequence length="305" mass="32678">MRFVVLIKADKNTEAGVMPTEELLREMGNYNEALVKAGVMVDGMGLHPSAKGARIHFSGKGRRVVDGPFAETKELIAGFWVWQVKSREEAIEWARRCPNPTGDDSVIELRQVFEAEDFGAEFTPELRAQEERLMAEAAALKAGGTPKAGAVVAVPPSDGATPYLVAQGAADAIAWYRRVFGAELVTKMDGPDGKVMHSELKVGPARFMLTEERAEFGSRGPKAIGGSATTVIIFVPDADATIKAAVDAGATIGMPVADQFWGDRSGTITDPFGHQWFISTHKEDLTPAQIQERAKAMFAAGGAGC</sequence>
<feature type="domain" description="VOC" evidence="2">
    <location>
        <begin position="156"/>
        <end position="281"/>
    </location>
</feature>